<accession>A0AA37HW55</accession>
<name>A0AA37HW55_SEGBR</name>
<protein>
    <recommendedName>
        <fullName evidence="1">GIY-YIG domain-containing protein</fullName>
    </recommendedName>
</protein>
<dbReference type="RefSeq" id="WP_006282582.1">
    <property type="nucleotide sequence ID" value="NZ_BPTR01000001.1"/>
</dbReference>
<dbReference type="InterPro" id="IPR000305">
    <property type="entry name" value="GIY-YIG_endonuc"/>
</dbReference>
<dbReference type="AlphaFoldDB" id="A0AA37HW55"/>
<reference evidence="2" key="1">
    <citation type="submission" date="2021-08" db="EMBL/GenBank/DDBJ databases">
        <title>Prevotella lacticifex sp. nov., isolated from rumen of cow.</title>
        <authorList>
            <person name="Shinkai T."/>
            <person name="Ikeyama N."/>
            <person name="Kumagai M."/>
            <person name="Ohmori H."/>
            <person name="Sakamoto M."/>
            <person name="Ohkuma M."/>
            <person name="Mitsumori M."/>
        </authorList>
    </citation>
    <scope>NUCLEOTIDE SEQUENCE</scope>
    <source>
        <strain evidence="2">DSM 11371</strain>
    </source>
</reference>
<feature type="domain" description="GIY-YIG" evidence="1">
    <location>
        <begin position="15"/>
        <end position="103"/>
    </location>
</feature>
<evidence type="ECO:0000313" key="2">
    <source>
        <dbReference type="EMBL" id="GJG26894.1"/>
    </source>
</evidence>
<comment type="caution">
    <text evidence="2">The sequence shown here is derived from an EMBL/GenBank/DDBJ whole genome shotgun (WGS) entry which is preliminary data.</text>
</comment>
<dbReference type="Proteomes" id="UP000887043">
    <property type="component" value="Unassembled WGS sequence"/>
</dbReference>
<evidence type="ECO:0000313" key="3">
    <source>
        <dbReference type="Proteomes" id="UP000887043"/>
    </source>
</evidence>
<dbReference type="EMBL" id="BPTR01000001">
    <property type="protein sequence ID" value="GJG26894.1"/>
    <property type="molecule type" value="Genomic_DNA"/>
</dbReference>
<proteinExistence type="predicted"/>
<gene>
    <name evidence="2" type="ORF">PRRU23_05940</name>
</gene>
<evidence type="ECO:0000259" key="1">
    <source>
        <dbReference type="PROSITE" id="PS50164"/>
    </source>
</evidence>
<dbReference type="Pfam" id="PF22945">
    <property type="entry name" value="LEM-3_GIY-YIG"/>
    <property type="match status" value="1"/>
</dbReference>
<organism evidence="2 3">
    <name type="scientific">Segatella bryantii</name>
    <name type="common">Prevotella bryantii</name>
    <dbReference type="NCBI Taxonomy" id="77095"/>
    <lineage>
        <taxon>Bacteria</taxon>
        <taxon>Pseudomonadati</taxon>
        <taxon>Bacteroidota</taxon>
        <taxon>Bacteroidia</taxon>
        <taxon>Bacteroidales</taxon>
        <taxon>Prevotellaceae</taxon>
        <taxon>Segatella</taxon>
    </lineage>
</organism>
<sequence>MSVINTFDQRTIEALAYYVYALVDPRDNKIFYIGKGKGNRVFQHAKDALNEEDESLKLDKIRSILQEGKQVNLYILRHNLTEDVAYIVESTLIDLLTYSKFNKINQLTNIVAGHHQWDEGIKDVDEINAIYNCSKININHGETLLLVSLNRSFNQAKANGVYRRLDIYEATRKYWKISKNAPHEVKYVLGVYKGVVRSVIEVNSWHWTTVAEDGTTFDKERCVFEGKLIEDSPYLNKDISDYPFGSGGAVRYIRS</sequence>
<dbReference type="PROSITE" id="PS50164">
    <property type="entry name" value="GIY_YIG"/>
    <property type="match status" value="1"/>
</dbReference>
<dbReference type="CDD" id="cd10440">
    <property type="entry name" value="GIY-YIG_COG3680"/>
    <property type="match status" value="1"/>
</dbReference>